<keyword evidence="2" id="KW-1185">Reference proteome</keyword>
<dbReference type="PRINTS" id="PR00081">
    <property type="entry name" value="GDHRDH"/>
</dbReference>
<dbReference type="InterPro" id="IPR036291">
    <property type="entry name" value="NAD(P)-bd_dom_sf"/>
</dbReference>
<dbReference type="PANTHER" id="PTHR44147">
    <property type="entry name" value="DEHYDROGENASE/REDUCTASE SDR FAMILY MEMBER 1"/>
    <property type="match status" value="1"/>
</dbReference>
<dbReference type="EMBL" id="JBHSAP010000009">
    <property type="protein sequence ID" value="MFC4076801.1"/>
    <property type="molecule type" value="Genomic_DNA"/>
</dbReference>
<dbReference type="Pfam" id="PF00106">
    <property type="entry name" value="adh_short"/>
    <property type="match status" value="1"/>
</dbReference>
<reference evidence="2" key="1">
    <citation type="journal article" date="2019" name="Int. J. Syst. Evol. Microbiol.">
        <title>The Global Catalogue of Microorganisms (GCM) 10K type strain sequencing project: providing services to taxonomists for standard genome sequencing and annotation.</title>
        <authorList>
            <consortium name="The Broad Institute Genomics Platform"/>
            <consortium name="The Broad Institute Genome Sequencing Center for Infectious Disease"/>
            <person name="Wu L."/>
            <person name="Ma J."/>
        </authorList>
    </citation>
    <scope>NUCLEOTIDE SEQUENCE [LARGE SCALE GENOMIC DNA]</scope>
    <source>
        <strain evidence="2">IBRC-M 10813</strain>
    </source>
</reference>
<dbReference type="PANTHER" id="PTHR44147:SF2">
    <property type="entry name" value="DEHYDROGENASE_REDUCTASE SDR FAMILY MEMBER 1"/>
    <property type="match status" value="1"/>
</dbReference>
<comment type="caution">
    <text evidence="1">The sequence shown here is derived from an EMBL/GenBank/DDBJ whole genome shotgun (WGS) entry which is preliminary data.</text>
</comment>
<dbReference type="RefSeq" id="WP_380704796.1">
    <property type="nucleotide sequence ID" value="NZ_JBHSAP010000009.1"/>
</dbReference>
<dbReference type="InterPro" id="IPR002347">
    <property type="entry name" value="SDR_fam"/>
</dbReference>
<sequence>MNSLKGKVAVVAGATQGAGRGIALMLGEAGATVYVTGCSVHGKPATRRPETIEETAEMVDARGGKGIAVRVDHTVEEEVKNLFERIEKEQDGCLDLLVNNLGDGDTWMEWGMAFWELPPHKGIRLQERAVNSRILTSRYAVPLMVIRNQGLIIEITDGVDYRYRRDTSLYYSLTKISAIHLAEGMAEELRPHNITSVSLTPGFLRSEAMLDHLGVTEANWREGAKKNPHFIASETPSYIGKAVTCLAADPYVEEKSGRALSTWELVEEYGFTDEDGRQPHWGRYFKEYVEPFL</sequence>
<protein>
    <submittedName>
        <fullName evidence="1">SDR family oxidoreductase</fullName>
    </submittedName>
</protein>
<organism evidence="1 2">
    <name type="scientific">Salinithrix halophila</name>
    <dbReference type="NCBI Taxonomy" id="1485204"/>
    <lineage>
        <taxon>Bacteria</taxon>
        <taxon>Bacillati</taxon>
        <taxon>Bacillota</taxon>
        <taxon>Bacilli</taxon>
        <taxon>Bacillales</taxon>
        <taxon>Thermoactinomycetaceae</taxon>
        <taxon>Salinithrix</taxon>
    </lineage>
</organism>
<gene>
    <name evidence="1" type="ORF">ACFOUO_08255</name>
</gene>
<evidence type="ECO:0000313" key="2">
    <source>
        <dbReference type="Proteomes" id="UP001595843"/>
    </source>
</evidence>
<evidence type="ECO:0000313" key="1">
    <source>
        <dbReference type="EMBL" id="MFC4076801.1"/>
    </source>
</evidence>
<dbReference type="SUPFAM" id="SSF51735">
    <property type="entry name" value="NAD(P)-binding Rossmann-fold domains"/>
    <property type="match status" value="1"/>
</dbReference>
<dbReference type="Gene3D" id="3.40.50.720">
    <property type="entry name" value="NAD(P)-binding Rossmann-like Domain"/>
    <property type="match status" value="1"/>
</dbReference>
<dbReference type="NCBIfam" id="NF006159">
    <property type="entry name" value="PRK08303.1"/>
    <property type="match status" value="1"/>
</dbReference>
<accession>A0ABV8JDG4</accession>
<name>A0ABV8JDG4_9BACL</name>
<dbReference type="Proteomes" id="UP001595843">
    <property type="component" value="Unassembled WGS sequence"/>
</dbReference>
<proteinExistence type="predicted"/>